<dbReference type="Proteomes" id="UP000321820">
    <property type="component" value="Chromosome"/>
</dbReference>
<dbReference type="InterPro" id="IPR046469">
    <property type="entry name" value="SAM_HAT_N"/>
</dbReference>
<evidence type="ECO:0000259" key="3">
    <source>
        <dbReference type="Pfam" id="PF01887"/>
    </source>
</evidence>
<evidence type="ECO:0000313" key="6">
    <source>
        <dbReference type="Proteomes" id="UP000321820"/>
    </source>
</evidence>
<accession>A0A5B9EGU0</accession>
<dbReference type="SUPFAM" id="SSF101852">
    <property type="entry name" value="Bacterial fluorinating enzyme, C-terminal domain"/>
    <property type="match status" value="1"/>
</dbReference>
<proteinExistence type="inferred from homology"/>
<dbReference type="InterPro" id="IPR002747">
    <property type="entry name" value="SAM_OH_AdoTrfase"/>
</dbReference>
<dbReference type="PANTHER" id="PTHR35092:SF1">
    <property type="entry name" value="CHLORINASE MJ1651"/>
    <property type="match status" value="1"/>
</dbReference>
<organism evidence="5 6">
    <name type="scientific">Terriglobus albidus</name>
    <dbReference type="NCBI Taxonomy" id="1592106"/>
    <lineage>
        <taxon>Bacteria</taxon>
        <taxon>Pseudomonadati</taxon>
        <taxon>Acidobacteriota</taxon>
        <taxon>Terriglobia</taxon>
        <taxon>Terriglobales</taxon>
        <taxon>Acidobacteriaceae</taxon>
        <taxon>Terriglobus</taxon>
    </lineage>
</organism>
<dbReference type="PIRSF" id="PIRSF006779">
    <property type="entry name" value="UCP006779"/>
    <property type="match status" value="1"/>
</dbReference>
<evidence type="ECO:0000259" key="4">
    <source>
        <dbReference type="Pfam" id="PF20257"/>
    </source>
</evidence>
<dbReference type="PANTHER" id="PTHR35092">
    <property type="entry name" value="CHLORINASE MJ1651"/>
    <property type="match status" value="1"/>
</dbReference>
<dbReference type="InterPro" id="IPR023227">
    <property type="entry name" value="SAM_OH_AdoTrfase_C_sf"/>
</dbReference>
<dbReference type="AlphaFoldDB" id="A0A5B9EGU0"/>
<comment type="similarity">
    <text evidence="2">Belongs to the SAM hydrolase / SAM-dependent halogenase family.</text>
</comment>
<dbReference type="Gene3D" id="2.40.30.90">
    <property type="entry name" value="Bacterial fluorinating enzyme like"/>
    <property type="match status" value="1"/>
</dbReference>
<feature type="domain" description="S-adenosyl-l-methionine hydroxide adenosyltransferase N-terminal" evidence="3">
    <location>
        <begin position="19"/>
        <end position="164"/>
    </location>
</feature>
<dbReference type="KEGG" id="talb:FTW19_09615"/>
<dbReference type="Pfam" id="PF20257">
    <property type="entry name" value="SAM_HAT_C"/>
    <property type="match status" value="1"/>
</dbReference>
<evidence type="ECO:0000313" key="5">
    <source>
        <dbReference type="EMBL" id="QEE31268.1"/>
    </source>
</evidence>
<dbReference type="InterPro" id="IPR023228">
    <property type="entry name" value="SAM_OH_AdoTrfase_N_sf"/>
</dbReference>
<gene>
    <name evidence="5" type="ORF">FTW19_09615</name>
</gene>
<sequence>MALLSVGVGAIAQTGSHTIGFLTDFDTKDDAVGICRAVMHGIAPTATIIDITHQVTPYDISEGARFLAGSAPYFAKDAVFVAVIDPGVGTAQKAIIVKSKVGQYFVLPDNGLITGIAERDGLEAAREITSSEWMIGAKLSSTFHGRDIFSPAAAHLARGDDWTTAGPAIPVAQLVKLQGTVAKLDEKGLHAEVIGTDGPYGNLVLNVPQALFAKLGYSRGDLVPLTLNGKAYRIPFVRTFDDVPVGKDLLYIDSRDRLSIAINQGNFAARDHIDKHMVLEIPYTH</sequence>
<protein>
    <submittedName>
        <fullName evidence="5">SAM-dependent chlorinase/fluorinase</fullName>
    </submittedName>
</protein>
<dbReference type="Gene3D" id="3.40.50.10790">
    <property type="entry name" value="S-adenosyl-l-methionine hydroxide adenosyltransferase, N-terminal"/>
    <property type="match status" value="1"/>
</dbReference>
<dbReference type="EMBL" id="CP042806">
    <property type="protein sequence ID" value="QEE31268.1"/>
    <property type="molecule type" value="Genomic_DNA"/>
</dbReference>
<evidence type="ECO:0000256" key="2">
    <source>
        <dbReference type="ARBA" id="ARBA00024035"/>
    </source>
</evidence>
<keyword evidence="6" id="KW-1185">Reference proteome</keyword>
<evidence type="ECO:0000256" key="1">
    <source>
        <dbReference type="ARBA" id="ARBA00022691"/>
    </source>
</evidence>
<keyword evidence="1" id="KW-0949">S-adenosyl-L-methionine</keyword>
<dbReference type="InterPro" id="IPR046470">
    <property type="entry name" value="SAM_HAT_C"/>
</dbReference>
<feature type="domain" description="S-adenosyl-l-methionine hydroxide adenosyltransferase C-terminal" evidence="4">
    <location>
        <begin position="192"/>
        <end position="273"/>
    </location>
</feature>
<dbReference type="SUPFAM" id="SSF102522">
    <property type="entry name" value="Bacterial fluorinating enzyme, N-terminal domain"/>
    <property type="match status" value="1"/>
</dbReference>
<dbReference type="OrthoDB" id="9792195at2"/>
<reference evidence="5 6" key="1">
    <citation type="submission" date="2019-08" db="EMBL/GenBank/DDBJ databases">
        <title>Complete genome sequence of Terriglobus albidus strain ORNL.</title>
        <authorList>
            <person name="Podar M."/>
        </authorList>
    </citation>
    <scope>NUCLEOTIDE SEQUENCE [LARGE SCALE GENOMIC DNA]</scope>
    <source>
        <strain evidence="5 6">ORNL</strain>
    </source>
</reference>
<name>A0A5B9EGU0_9BACT</name>
<dbReference type="Pfam" id="PF01887">
    <property type="entry name" value="SAM_HAT_N"/>
    <property type="match status" value="1"/>
</dbReference>